<accession>A0A5B8M3Y7</accession>
<evidence type="ECO:0000259" key="1">
    <source>
        <dbReference type="Pfam" id="PF09995"/>
    </source>
</evidence>
<dbReference type="PANTHER" id="PTHR36151">
    <property type="entry name" value="BLR2777 PROTEIN"/>
    <property type="match status" value="1"/>
</dbReference>
<evidence type="ECO:0000313" key="2">
    <source>
        <dbReference type="EMBL" id="QDZ14881.1"/>
    </source>
</evidence>
<sequence>MGERRVSPVRSLADLGGEWVMTAGGGCAILLQLANPSVGRGVAEHSDFASRPYDRLIGTLTYVTAVASGTGDDLRAARRIVGEAHAPVRGDEREGSPAYSAYDPQLQLWVTATLYWSAMQVQERVFGPLSPAAADRIYAEFAAVGTTLQLPAGLWPATRSSFDAYWLRSVRELTVTPEARRLAHELMRAEHAPVWMRLLMPWARVATVALLPHEVRAQYGLVLNGRNRRRYERMMSLTAAVYPRLPAGIRHVVRDRLLRRLRRRS</sequence>
<organism evidence="2 3">
    <name type="scientific">Humibacter ginsenosidimutans</name>
    <dbReference type="NCBI Taxonomy" id="2599293"/>
    <lineage>
        <taxon>Bacteria</taxon>
        <taxon>Bacillati</taxon>
        <taxon>Actinomycetota</taxon>
        <taxon>Actinomycetes</taxon>
        <taxon>Micrococcales</taxon>
        <taxon>Microbacteriaceae</taxon>
        <taxon>Humibacter</taxon>
    </lineage>
</organism>
<name>A0A5B8M3Y7_9MICO</name>
<reference evidence="2 3" key="1">
    <citation type="submission" date="2019-07" db="EMBL/GenBank/DDBJ databases">
        <title>Full genome sequence of Humibacter sp. WJ7-1.</title>
        <authorList>
            <person name="Im W.-T."/>
        </authorList>
    </citation>
    <scope>NUCLEOTIDE SEQUENCE [LARGE SCALE GENOMIC DNA]</scope>
    <source>
        <strain evidence="2 3">WJ7-1</strain>
    </source>
</reference>
<dbReference type="Pfam" id="PF09995">
    <property type="entry name" value="MPAB_Lcp_cat"/>
    <property type="match status" value="1"/>
</dbReference>
<evidence type="ECO:0000313" key="3">
    <source>
        <dbReference type="Proteomes" id="UP000320216"/>
    </source>
</evidence>
<dbReference type="KEGG" id="huw:FPZ11_09015"/>
<dbReference type="EMBL" id="CP042305">
    <property type="protein sequence ID" value="QDZ14881.1"/>
    <property type="molecule type" value="Genomic_DNA"/>
</dbReference>
<dbReference type="OrthoDB" id="3422701at2"/>
<dbReference type="Proteomes" id="UP000320216">
    <property type="component" value="Chromosome"/>
</dbReference>
<dbReference type="GO" id="GO:0016491">
    <property type="term" value="F:oxidoreductase activity"/>
    <property type="evidence" value="ECO:0007669"/>
    <property type="project" value="InterPro"/>
</dbReference>
<dbReference type="InterPro" id="IPR018713">
    <property type="entry name" value="MPAB/Lcp_cat_dom"/>
</dbReference>
<protein>
    <submittedName>
        <fullName evidence="2">DUF2236 domain-containing protein</fullName>
    </submittedName>
</protein>
<keyword evidence="3" id="KW-1185">Reference proteome</keyword>
<dbReference type="RefSeq" id="WP_146320186.1">
    <property type="nucleotide sequence ID" value="NZ_CP042305.1"/>
</dbReference>
<proteinExistence type="predicted"/>
<gene>
    <name evidence="2" type="ORF">FPZ11_09015</name>
</gene>
<feature type="domain" description="ER-bound oxygenase mpaB/mpaB'/Rubber oxygenase catalytic" evidence="1">
    <location>
        <begin position="19"/>
        <end position="239"/>
    </location>
</feature>
<dbReference type="PANTHER" id="PTHR36151:SF3">
    <property type="entry name" value="ER-BOUND OXYGENASE MPAB_MPAB'_RUBBER OXYGENASE CATALYTIC DOMAIN-CONTAINING PROTEIN"/>
    <property type="match status" value="1"/>
</dbReference>
<dbReference type="AlphaFoldDB" id="A0A5B8M3Y7"/>